<keyword evidence="3" id="KW-1185">Reference proteome</keyword>
<comment type="caution">
    <text evidence="2">The sequence shown here is derived from an EMBL/GenBank/DDBJ whole genome shotgun (WGS) entry which is preliminary data.</text>
</comment>
<sequence length="109" mass="12040">MDERKRDSIIAYLRSRMVEFGITERALAEALAEAPVVTPPPSFTKTNGTHGAPKARRPMPQLPSLPHSAGGAEPIFRNANGDTWDGLGDMPEWLKRAVHAGQDIEFYRV</sequence>
<dbReference type="EMBL" id="FCOX02000006">
    <property type="protein sequence ID" value="SAK58304.1"/>
    <property type="molecule type" value="Genomic_DNA"/>
</dbReference>
<dbReference type="Proteomes" id="UP000071859">
    <property type="component" value="Unassembled WGS sequence"/>
</dbReference>
<dbReference type="OrthoDB" id="8966769at2"/>
<protein>
    <submittedName>
        <fullName evidence="2">H-NS histone family protein</fullName>
    </submittedName>
</protein>
<dbReference type="SUPFAM" id="SSF81273">
    <property type="entry name" value="H-NS histone-like proteins"/>
    <property type="match status" value="1"/>
</dbReference>
<dbReference type="AlphaFoldDB" id="A0A158AKF1"/>
<organism evidence="2 3">
    <name type="scientific">Caballeronia calidae</name>
    <dbReference type="NCBI Taxonomy" id="1777139"/>
    <lineage>
        <taxon>Bacteria</taxon>
        <taxon>Pseudomonadati</taxon>
        <taxon>Pseudomonadota</taxon>
        <taxon>Betaproteobacteria</taxon>
        <taxon>Burkholderiales</taxon>
        <taxon>Burkholderiaceae</taxon>
        <taxon>Caballeronia</taxon>
    </lineage>
</organism>
<reference evidence="2" key="1">
    <citation type="submission" date="2016-01" db="EMBL/GenBank/DDBJ databases">
        <authorList>
            <person name="Peeters C."/>
        </authorList>
    </citation>
    <scope>NUCLEOTIDE SEQUENCE</scope>
    <source>
        <strain evidence="2">LMG 29321</strain>
    </source>
</reference>
<evidence type="ECO:0000256" key="1">
    <source>
        <dbReference type="SAM" id="MobiDB-lite"/>
    </source>
</evidence>
<evidence type="ECO:0000313" key="2">
    <source>
        <dbReference type="EMBL" id="SAK58304.1"/>
    </source>
</evidence>
<feature type="region of interest" description="Disordered" evidence="1">
    <location>
        <begin position="37"/>
        <end position="77"/>
    </location>
</feature>
<dbReference type="InterPro" id="IPR037150">
    <property type="entry name" value="H-NS_C_dom_sf"/>
</dbReference>
<proteinExistence type="predicted"/>
<evidence type="ECO:0000313" key="3">
    <source>
        <dbReference type="Proteomes" id="UP000071859"/>
    </source>
</evidence>
<dbReference type="GO" id="GO:0003677">
    <property type="term" value="F:DNA binding"/>
    <property type="evidence" value="ECO:0007669"/>
    <property type="project" value="InterPro"/>
</dbReference>
<dbReference type="Gene3D" id="4.10.430.10">
    <property type="entry name" value="Histone-like protein H-NS, C-terminal domain"/>
    <property type="match status" value="1"/>
</dbReference>
<gene>
    <name evidence="2" type="ORF">AWB78_01733</name>
</gene>
<name>A0A158AKF1_9BURK</name>
<accession>A0A158AKF1</accession>